<dbReference type="AlphaFoldDB" id="A0A814QER0"/>
<reference evidence="1" key="1">
    <citation type="submission" date="2021-02" db="EMBL/GenBank/DDBJ databases">
        <authorList>
            <person name="Nowell W R."/>
        </authorList>
    </citation>
    <scope>NUCLEOTIDE SEQUENCE</scope>
    <source>
        <strain evidence="1">Ploen Becks lab</strain>
    </source>
</reference>
<sequence>MEIDYSQTNDAQLMETNEFSEINMIQTSPRDCLIFETINDEMRNLSDSLVENPISEQPSIAGLSKGIRYTFSNFNSSKKRGIGGDLSSK</sequence>
<keyword evidence="2" id="KW-1185">Reference proteome</keyword>
<dbReference type="EMBL" id="CAJNOC010008648">
    <property type="protein sequence ID" value="CAF1118495.1"/>
    <property type="molecule type" value="Genomic_DNA"/>
</dbReference>
<name>A0A814QER0_9BILA</name>
<organism evidence="1 2">
    <name type="scientific">Brachionus calyciflorus</name>
    <dbReference type="NCBI Taxonomy" id="104777"/>
    <lineage>
        <taxon>Eukaryota</taxon>
        <taxon>Metazoa</taxon>
        <taxon>Spiralia</taxon>
        <taxon>Gnathifera</taxon>
        <taxon>Rotifera</taxon>
        <taxon>Eurotatoria</taxon>
        <taxon>Monogononta</taxon>
        <taxon>Pseudotrocha</taxon>
        <taxon>Ploima</taxon>
        <taxon>Brachionidae</taxon>
        <taxon>Brachionus</taxon>
    </lineage>
</organism>
<comment type="caution">
    <text evidence="1">The sequence shown here is derived from an EMBL/GenBank/DDBJ whole genome shotgun (WGS) entry which is preliminary data.</text>
</comment>
<protein>
    <submittedName>
        <fullName evidence="1">Uncharacterized protein</fullName>
    </submittedName>
</protein>
<proteinExistence type="predicted"/>
<dbReference type="Proteomes" id="UP000663879">
    <property type="component" value="Unassembled WGS sequence"/>
</dbReference>
<evidence type="ECO:0000313" key="2">
    <source>
        <dbReference type="Proteomes" id="UP000663879"/>
    </source>
</evidence>
<accession>A0A814QER0</accession>
<gene>
    <name evidence="1" type="ORF">OXX778_LOCUS21942</name>
</gene>
<evidence type="ECO:0000313" key="1">
    <source>
        <dbReference type="EMBL" id="CAF1118495.1"/>
    </source>
</evidence>